<reference evidence="2 3" key="1">
    <citation type="journal article" date="2013" name="Genome Announc.">
        <title>Draft genome sequences for three mercury-methylating, sulfate-reducing bacteria.</title>
        <authorList>
            <person name="Brown S.D."/>
            <person name="Hurt R.A.Jr."/>
            <person name="Gilmour C.C."/>
            <person name="Elias D.A."/>
        </authorList>
    </citation>
    <scope>NUCLEOTIDE SEQUENCE [LARGE SCALE GENOMIC DNA]</scope>
    <source>
        <strain evidence="2 3">DSM 2059</strain>
    </source>
</reference>
<dbReference type="PATRIC" id="fig|1121405.3.peg.736"/>
<gene>
    <name evidence="2" type="ORF">dsmv_1415</name>
</gene>
<sequence>MRNYMDYPFQVNARGRTGITSRNDHVRDMIEQVLFTSPGERVNRPDFGCGLLQMVFGLPNGALIATVQYSVHGALQRWLGDIIEVQDVVVRQHESQLSVQVVYVRLDTGEILTDTFETG</sequence>
<name>S7V8N2_DESML</name>
<dbReference type="Pfam" id="PF04965">
    <property type="entry name" value="GPW_gp25"/>
    <property type="match status" value="1"/>
</dbReference>
<dbReference type="Proteomes" id="UP000014977">
    <property type="component" value="Unassembled WGS sequence"/>
</dbReference>
<dbReference type="STRING" id="897.B2D07_13140"/>
<dbReference type="eggNOG" id="COG3628">
    <property type="taxonomic scope" value="Bacteria"/>
</dbReference>
<proteinExistence type="predicted"/>
<comment type="caution">
    <text evidence="2">The sequence shown here is derived from an EMBL/GenBank/DDBJ whole genome shotgun (WGS) entry which is preliminary data.</text>
</comment>
<keyword evidence="3" id="KW-1185">Reference proteome</keyword>
<feature type="domain" description="IraD/Gp25-like" evidence="1">
    <location>
        <begin position="22"/>
        <end position="104"/>
    </location>
</feature>
<evidence type="ECO:0000259" key="1">
    <source>
        <dbReference type="Pfam" id="PF04965"/>
    </source>
</evidence>
<dbReference type="EMBL" id="ATHJ01000059">
    <property type="protein sequence ID" value="EPR43049.1"/>
    <property type="molecule type" value="Genomic_DNA"/>
</dbReference>
<dbReference type="RefSeq" id="WP_020875762.1">
    <property type="nucleotide sequence ID" value="NZ_ATHJ01000059.1"/>
</dbReference>
<dbReference type="InterPro" id="IPR007048">
    <property type="entry name" value="IraD/Gp25-like"/>
</dbReference>
<organism evidence="2 3">
    <name type="scientific">Desulfococcus multivorans DSM 2059</name>
    <dbReference type="NCBI Taxonomy" id="1121405"/>
    <lineage>
        <taxon>Bacteria</taxon>
        <taxon>Pseudomonadati</taxon>
        <taxon>Thermodesulfobacteriota</taxon>
        <taxon>Desulfobacteria</taxon>
        <taxon>Desulfobacterales</taxon>
        <taxon>Desulfococcaceae</taxon>
        <taxon>Desulfococcus</taxon>
    </lineage>
</organism>
<dbReference type="AlphaFoldDB" id="S7V8N2"/>
<evidence type="ECO:0000313" key="2">
    <source>
        <dbReference type="EMBL" id="EPR43049.1"/>
    </source>
</evidence>
<dbReference type="Gene3D" id="3.10.450.40">
    <property type="match status" value="1"/>
</dbReference>
<protein>
    <submittedName>
        <fullName evidence="2">GPW/gp25 family protein</fullName>
    </submittedName>
</protein>
<accession>S7V8N2</accession>
<dbReference type="SUPFAM" id="SSF160719">
    <property type="entry name" value="gpW/gp25-like"/>
    <property type="match status" value="1"/>
</dbReference>
<evidence type="ECO:0000313" key="3">
    <source>
        <dbReference type="Proteomes" id="UP000014977"/>
    </source>
</evidence>